<feature type="transmembrane region" description="Helical" evidence="1">
    <location>
        <begin position="77"/>
        <end position="97"/>
    </location>
</feature>
<name>A0A372M3G0_9ACTN</name>
<dbReference type="GO" id="GO:0140359">
    <property type="term" value="F:ABC-type transporter activity"/>
    <property type="evidence" value="ECO:0007669"/>
    <property type="project" value="InterPro"/>
</dbReference>
<feature type="transmembrane region" description="Helical" evidence="1">
    <location>
        <begin position="29"/>
        <end position="47"/>
    </location>
</feature>
<dbReference type="AlphaFoldDB" id="A0A372M3G0"/>
<feature type="transmembrane region" description="Helical" evidence="1">
    <location>
        <begin position="245"/>
        <end position="265"/>
    </location>
</feature>
<gene>
    <name evidence="2" type="ORF">DY218_20680</name>
</gene>
<accession>A0A372M3G0</accession>
<dbReference type="OrthoDB" id="3480265at2"/>
<evidence type="ECO:0000313" key="2">
    <source>
        <dbReference type="EMBL" id="RFU84837.1"/>
    </source>
</evidence>
<evidence type="ECO:0000313" key="3">
    <source>
        <dbReference type="Proteomes" id="UP000263094"/>
    </source>
</evidence>
<dbReference type="Proteomes" id="UP000263094">
    <property type="component" value="Unassembled WGS sequence"/>
</dbReference>
<keyword evidence="1" id="KW-1133">Transmembrane helix</keyword>
<keyword evidence="1" id="KW-0812">Transmembrane</keyword>
<feature type="transmembrane region" description="Helical" evidence="1">
    <location>
        <begin position="162"/>
        <end position="183"/>
    </location>
</feature>
<comment type="caution">
    <text evidence="2">The sequence shown here is derived from an EMBL/GenBank/DDBJ whole genome shotgun (WGS) entry which is preliminary data.</text>
</comment>
<organism evidence="2 3">
    <name type="scientific">Streptomyces triticagri</name>
    <dbReference type="NCBI Taxonomy" id="2293568"/>
    <lineage>
        <taxon>Bacteria</taxon>
        <taxon>Bacillati</taxon>
        <taxon>Actinomycetota</taxon>
        <taxon>Actinomycetes</taxon>
        <taxon>Kitasatosporales</taxon>
        <taxon>Streptomycetaceae</taxon>
        <taxon>Streptomyces</taxon>
    </lineage>
</organism>
<feature type="transmembrane region" description="Helical" evidence="1">
    <location>
        <begin position="118"/>
        <end position="142"/>
    </location>
</feature>
<dbReference type="GO" id="GO:0005886">
    <property type="term" value="C:plasma membrane"/>
    <property type="evidence" value="ECO:0007669"/>
    <property type="project" value="UniProtKB-SubCell"/>
</dbReference>
<keyword evidence="3" id="KW-1185">Reference proteome</keyword>
<evidence type="ECO:0000256" key="1">
    <source>
        <dbReference type="SAM" id="Phobius"/>
    </source>
</evidence>
<keyword evidence="1" id="KW-0472">Membrane</keyword>
<sequence length="271" mass="29017">MDPRPTHPRFTDLLAAEWLKLWSLRSTPWTLGLVLAGVVAFNAAMAWDTYRYWTYDDPGEAERYISDGIPFHEAFNANAALCFMLAVAAVGAVTVVGEYGTGLIRTTFVAVPARRSLLGAKVLVVSAVTTVLGGCAALGSFLLTQAILSGRGVGVSLGHPGAWRVVLASALIAPVCALFGMAVGVILRHTATTLALTFGVLVVLPPAFSEERHWSAVVNHAQPFMAWNRLTDVPYEPAAHPWSTAGAWSVYAVWALVAAAVTVLVPHRRDR</sequence>
<feature type="transmembrane region" description="Helical" evidence="1">
    <location>
        <begin position="190"/>
        <end position="208"/>
    </location>
</feature>
<reference evidence="2 3" key="1">
    <citation type="submission" date="2018-08" db="EMBL/GenBank/DDBJ databases">
        <title>Isolation, diversity and antifungal activity of Actinobacteria from wheat.</title>
        <authorList>
            <person name="Han C."/>
        </authorList>
    </citation>
    <scope>NUCLEOTIDE SEQUENCE [LARGE SCALE GENOMIC DNA]</scope>
    <source>
        <strain evidence="2 3">NEAU-YY421</strain>
    </source>
</reference>
<dbReference type="EMBL" id="QUAK01000112">
    <property type="protein sequence ID" value="RFU84837.1"/>
    <property type="molecule type" value="Genomic_DNA"/>
</dbReference>
<proteinExistence type="predicted"/>
<protein>
    <submittedName>
        <fullName evidence="2">ABC transporter permease</fullName>
    </submittedName>
</protein>